<accession>A0A1H2A7K3</accession>
<dbReference type="EMBL" id="LT629779">
    <property type="protein sequence ID" value="SDT41854.1"/>
    <property type="molecule type" value="Genomic_DNA"/>
</dbReference>
<gene>
    <name evidence="1" type="ORF">SAMN04489743_2828</name>
</gene>
<sequence length="84" mass="9335">MSESVEDQKLTAIDVALLMLAQHAESFPDVRGMDEQKLHFLVYFAQGHWLGVHGTPLFDDPIIAGPNGPWIPSLEALRPKGHVF</sequence>
<reference evidence="2" key="1">
    <citation type="submission" date="2016-10" db="EMBL/GenBank/DDBJ databases">
        <authorList>
            <person name="Varghese N."/>
            <person name="Submissions S."/>
        </authorList>
    </citation>
    <scope>NUCLEOTIDE SEQUENCE [LARGE SCALE GENOMIC DNA]</scope>
    <source>
        <strain evidence="2">IMMIB L-1606</strain>
    </source>
</reference>
<dbReference type="Proteomes" id="UP000198751">
    <property type="component" value="Chromosome I"/>
</dbReference>
<dbReference type="RefSeq" id="WP_157693468.1">
    <property type="nucleotide sequence ID" value="NZ_LT629779.1"/>
</dbReference>
<evidence type="ECO:0000313" key="1">
    <source>
        <dbReference type="EMBL" id="SDT41854.1"/>
    </source>
</evidence>
<dbReference type="OrthoDB" id="9799173at2"/>
<dbReference type="AlphaFoldDB" id="A0A1H2A7K3"/>
<name>A0A1H2A7K3_9MICC</name>
<evidence type="ECO:0008006" key="3">
    <source>
        <dbReference type="Google" id="ProtNLM"/>
    </source>
</evidence>
<proteinExistence type="predicted"/>
<protein>
    <recommendedName>
        <fullName evidence="3">Antitoxin SocA-like Panacea domain-containing protein</fullName>
    </recommendedName>
</protein>
<organism evidence="1 2">
    <name type="scientific">Pseudarthrobacter equi</name>
    <dbReference type="NCBI Taxonomy" id="728066"/>
    <lineage>
        <taxon>Bacteria</taxon>
        <taxon>Bacillati</taxon>
        <taxon>Actinomycetota</taxon>
        <taxon>Actinomycetes</taxon>
        <taxon>Micrococcales</taxon>
        <taxon>Micrococcaceae</taxon>
        <taxon>Pseudarthrobacter</taxon>
    </lineage>
</organism>
<evidence type="ECO:0000313" key="2">
    <source>
        <dbReference type="Proteomes" id="UP000198751"/>
    </source>
</evidence>
<keyword evidence="2" id="KW-1185">Reference proteome</keyword>